<evidence type="ECO:0000313" key="2">
    <source>
        <dbReference type="Proteomes" id="UP000571817"/>
    </source>
</evidence>
<gene>
    <name evidence="1" type="ORF">HNR15_001674</name>
</gene>
<name>A0A853DIV3_9MICO</name>
<sequence>MYAFEGMTAARDVADADADWALSRMRGRHGDVSLMVPDCFPAVVRVMHELRTNDDRDSPRWADALPEFLETGPSAFLHRDVEPYHVTDGTLTREYLPSLLPLLTDATTTPQLSWYTVWKGYGDFHRSGSVLVLFSSPDEMTEAQMAVERSRIQRSYAEASQIGERFVASCAEIPWWGSREMALMSGPLSAVYALGGSLPGPDGVSDLGPQMWWPVDRAWFLATDIDDAWTYLAGARSLIDAVLDLDRQQLLEAYEVSFDQRW</sequence>
<accession>A0A853DIV3</accession>
<dbReference type="Proteomes" id="UP000571817">
    <property type="component" value="Unassembled WGS sequence"/>
</dbReference>
<dbReference type="AlphaFoldDB" id="A0A853DIV3"/>
<proteinExistence type="predicted"/>
<comment type="caution">
    <text evidence="1">The sequence shown here is derived from an EMBL/GenBank/DDBJ whole genome shotgun (WGS) entry which is preliminary data.</text>
</comment>
<evidence type="ECO:0000313" key="1">
    <source>
        <dbReference type="EMBL" id="NYJ74711.1"/>
    </source>
</evidence>
<reference evidence="1 2" key="1">
    <citation type="submission" date="2020-07" db="EMBL/GenBank/DDBJ databases">
        <title>Sequencing the genomes of 1000 actinobacteria strains.</title>
        <authorList>
            <person name="Klenk H.-P."/>
        </authorList>
    </citation>
    <scope>NUCLEOTIDE SEQUENCE [LARGE SCALE GENOMIC DNA]</scope>
    <source>
        <strain evidence="1 2">DSM 29531</strain>
    </source>
</reference>
<organism evidence="1 2">
    <name type="scientific">Allobranchiibius huperziae</name>
    <dbReference type="NCBI Taxonomy" id="1874116"/>
    <lineage>
        <taxon>Bacteria</taxon>
        <taxon>Bacillati</taxon>
        <taxon>Actinomycetota</taxon>
        <taxon>Actinomycetes</taxon>
        <taxon>Micrococcales</taxon>
        <taxon>Dermacoccaceae</taxon>
        <taxon>Allobranchiibius</taxon>
    </lineage>
</organism>
<protein>
    <submittedName>
        <fullName evidence="1">Uncharacterized protein</fullName>
    </submittedName>
</protein>
<keyword evidence="2" id="KW-1185">Reference proteome</keyword>
<dbReference type="EMBL" id="JACCFW010000001">
    <property type="protein sequence ID" value="NYJ74711.1"/>
    <property type="molecule type" value="Genomic_DNA"/>
</dbReference>
<dbReference type="RefSeq" id="WP_179480805.1">
    <property type="nucleotide sequence ID" value="NZ_JACCFW010000001.1"/>
</dbReference>